<sequence length="714" mass="79859">MCCSRRGARRATETSTTSGNASADLIVVVVGRSMSSWLWTRMWLWLWQGQRLSLRIFKVLISCWILMCCIYTNAWQASIGLQLGVMAGSIKGRGDAHRLDEIGAGSLTRSWLTQSNNHANISELLDNLLRGYDNSIRPDFGGPPATIEVDIMVRSMGPISEVDMTYSMDCYFRQSWVDKRLAFEGGQDTLALSVSMLARIWKPDTYFYNGKQSYLHTITTPNKFVRIYQNGRVLYSSRLTIKAGCPMNLADFPMDIQKCPLKFGSFGYTTSDVIYRWNKERPAVAIAEDMKLSQFDLVDCPAGNLTDIVYKAAAPMPQGYNNKDTLSPKQTPNSNSNNNNKAMTTFAGPGAKNQHVRGTGLKLDKGAFGSGRGVAGGGGLVTNLAGSITLETHHPSEYSMLMVNFHLQRHMGNFLIQVYGPCCLLVVLSWVSFWLNREATADRVSLGITTVLTMTFLGLEARTDLPKVSYPTALDFFVFLSFGFIFATILQFAVVHYFTKYGSGECYFIIEELDSDSAESETDVDASGQSDFRSSSESKIYEVIPLSMCAINMPSAGNPSGMLRSRRSTRNRRHGLGGSSFWRCLDWFSWRRRQRRPKRKATCSDDDDDEDDEQTQLRADEAPCTSAAAAAAAAAAAEQNSPPVVGRRRMSFYRREELEARRKGKRTPQYNSVSKIDRASRIVFPLLFFLINVFYWYGYLSRSSRILANTPTST</sequence>
<organism evidence="13 14">
    <name type="scientific">Drosophila albomicans</name>
    <name type="common">Fruit fly</name>
    <dbReference type="NCBI Taxonomy" id="7291"/>
    <lineage>
        <taxon>Eukaryota</taxon>
        <taxon>Metazoa</taxon>
        <taxon>Ecdysozoa</taxon>
        <taxon>Arthropoda</taxon>
        <taxon>Hexapoda</taxon>
        <taxon>Insecta</taxon>
        <taxon>Pterygota</taxon>
        <taxon>Neoptera</taxon>
        <taxon>Endopterygota</taxon>
        <taxon>Diptera</taxon>
        <taxon>Brachycera</taxon>
        <taxon>Muscomorpha</taxon>
        <taxon>Ephydroidea</taxon>
        <taxon>Drosophilidae</taxon>
        <taxon>Drosophila</taxon>
    </lineage>
</organism>
<feature type="transmembrane region" description="Helical" evidence="11">
    <location>
        <begin position="444"/>
        <end position="461"/>
    </location>
</feature>
<dbReference type="PRINTS" id="PR00252">
    <property type="entry name" value="NRIONCHANNEL"/>
</dbReference>
<dbReference type="RefSeq" id="XP_034108776.1">
    <property type="nucleotide sequence ID" value="XM_034252885.2"/>
</dbReference>
<gene>
    <name evidence="14" type="primary">LOC117570951</name>
</gene>
<evidence type="ECO:0000256" key="11">
    <source>
        <dbReference type="RuleBase" id="RU000687"/>
    </source>
</evidence>
<feature type="region of interest" description="Disordered" evidence="12">
    <location>
        <begin position="320"/>
        <end position="339"/>
    </location>
</feature>
<keyword evidence="10 11" id="KW-0407">Ion channel</keyword>
<dbReference type="GeneID" id="117570951"/>
<dbReference type="InterPro" id="IPR038050">
    <property type="entry name" value="Neuro_actylchol_rec"/>
</dbReference>
<evidence type="ECO:0000256" key="9">
    <source>
        <dbReference type="ARBA" id="ARBA00023136"/>
    </source>
</evidence>
<dbReference type="AlphaFoldDB" id="A0A6P8WYD1"/>
<evidence type="ECO:0000256" key="10">
    <source>
        <dbReference type="ARBA" id="ARBA00023303"/>
    </source>
</evidence>
<keyword evidence="3 11" id="KW-0813">Transport</keyword>
<keyword evidence="4" id="KW-1003">Cell membrane</keyword>
<dbReference type="SUPFAM" id="SSF63712">
    <property type="entry name" value="Nicotinic receptor ligand binding domain-like"/>
    <property type="match status" value="1"/>
</dbReference>
<dbReference type="OrthoDB" id="203862at2759"/>
<dbReference type="Pfam" id="PF02931">
    <property type="entry name" value="Neur_chan_LBD"/>
    <property type="match status" value="1"/>
</dbReference>
<dbReference type="Gene3D" id="1.20.58.390">
    <property type="entry name" value="Neurotransmitter-gated ion-channel transmembrane domain"/>
    <property type="match status" value="2"/>
</dbReference>
<dbReference type="GO" id="GO:0005886">
    <property type="term" value="C:plasma membrane"/>
    <property type="evidence" value="ECO:0007669"/>
    <property type="project" value="UniProtKB-SubCell"/>
</dbReference>
<dbReference type="InterPro" id="IPR036734">
    <property type="entry name" value="Neur_chan_lig-bd_sf"/>
</dbReference>
<keyword evidence="6" id="KW-0732">Signal</keyword>
<dbReference type="InterPro" id="IPR006029">
    <property type="entry name" value="Neurotrans-gated_channel_TM"/>
</dbReference>
<dbReference type="PANTHER" id="PTHR18945">
    <property type="entry name" value="NEUROTRANSMITTER GATED ION CHANNEL"/>
    <property type="match status" value="1"/>
</dbReference>
<dbReference type="GO" id="GO:0005230">
    <property type="term" value="F:extracellular ligand-gated monoatomic ion channel activity"/>
    <property type="evidence" value="ECO:0007669"/>
    <property type="project" value="InterPro"/>
</dbReference>
<keyword evidence="7 11" id="KW-1133">Transmembrane helix</keyword>
<protein>
    <submittedName>
        <fullName evidence="14">Gamma-aminobutyric acid receptor alpha-like</fullName>
    </submittedName>
</protein>
<dbReference type="SUPFAM" id="SSF90112">
    <property type="entry name" value="Neurotransmitter-gated ion-channel transmembrane pore"/>
    <property type="match status" value="1"/>
</dbReference>
<dbReference type="PROSITE" id="PS00236">
    <property type="entry name" value="NEUROTR_ION_CHANNEL"/>
    <property type="match status" value="1"/>
</dbReference>
<dbReference type="InterPro" id="IPR006202">
    <property type="entry name" value="Neur_chan_lig-bd"/>
</dbReference>
<dbReference type="FunFam" id="1.20.58.390:FF:000087">
    <property type="entry name" value="GABA-gated ion channel"/>
    <property type="match status" value="1"/>
</dbReference>
<proteinExistence type="inferred from homology"/>
<evidence type="ECO:0000313" key="13">
    <source>
        <dbReference type="Proteomes" id="UP000515160"/>
    </source>
</evidence>
<evidence type="ECO:0000256" key="6">
    <source>
        <dbReference type="ARBA" id="ARBA00022729"/>
    </source>
</evidence>
<comment type="similarity">
    <text evidence="11">Belongs to the ligand-gated ion channel (TC 1.A.9) family.</text>
</comment>
<evidence type="ECO:0000256" key="1">
    <source>
        <dbReference type="ARBA" id="ARBA00004141"/>
    </source>
</evidence>
<feature type="transmembrane region" description="Helical" evidence="11">
    <location>
        <begin position="414"/>
        <end position="432"/>
    </location>
</feature>
<keyword evidence="9 11" id="KW-0472">Membrane</keyword>
<feature type="transmembrane region" description="Helical" evidence="11">
    <location>
        <begin position="473"/>
        <end position="498"/>
    </location>
</feature>
<keyword evidence="8 11" id="KW-0406">Ion transport</keyword>
<dbReference type="Pfam" id="PF02932">
    <property type="entry name" value="Neur_chan_memb"/>
    <property type="match status" value="1"/>
</dbReference>
<dbReference type="FunFam" id="1.20.58.390:FF:000118">
    <property type="entry name" value="GABA-gated ion channel"/>
    <property type="match status" value="1"/>
</dbReference>
<evidence type="ECO:0000256" key="3">
    <source>
        <dbReference type="ARBA" id="ARBA00022448"/>
    </source>
</evidence>
<dbReference type="GO" id="GO:0005254">
    <property type="term" value="F:chloride channel activity"/>
    <property type="evidence" value="ECO:0007669"/>
    <property type="project" value="UniProtKB-ARBA"/>
</dbReference>
<evidence type="ECO:0000256" key="5">
    <source>
        <dbReference type="ARBA" id="ARBA00022692"/>
    </source>
</evidence>
<dbReference type="InterPro" id="IPR018000">
    <property type="entry name" value="Neurotransmitter_ion_chnl_CS"/>
</dbReference>
<dbReference type="GO" id="GO:0099095">
    <property type="term" value="F:ligand-gated monoatomic anion channel activity"/>
    <property type="evidence" value="ECO:0007669"/>
    <property type="project" value="UniProtKB-ARBA"/>
</dbReference>
<dbReference type="PRINTS" id="PR00253">
    <property type="entry name" value="GABAARECEPTR"/>
</dbReference>
<dbReference type="InterPro" id="IPR006201">
    <property type="entry name" value="Neur_channel"/>
</dbReference>
<dbReference type="InterPro" id="IPR006028">
    <property type="entry name" value="GABAA/Glycine_rcpt"/>
</dbReference>
<evidence type="ECO:0000256" key="8">
    <source>
        <dbReference type="ARBA" id="ARBA00023065"/>
    </source>
</evidence>
<dbReference type="Gene3D" id="2.70.170.10">
    <property type="entry name" value="Neurotransmitter-gated ion-channel ligand-binding domain"/>
    <property type="match status" value="1"/>
</dbReference>
<evidence type="ECO:0000256" key="4">
    <source>
        <dbReference type="ARBA" id="ARBA00022475"/>
    </source>
</evidence>
<dbReference type="CDD" id="cd19007">
    <property type="entry name" value="LGIC_ECD_GABAR_GRD-like"/>
    <property type="match status" value="1"/>
</dbReference>
<keyword evidence="13" id="KW-1185">Reference proteome</keyword>
<evidence type="ECO:0000256" key="2">
    <source>
        <dbReference type="ARBA" id="ARBA00004236"/>
    </source>
</evidence>
<keyword evidence="5 11" id="KW-0812">Transmembrane</keyword>
<feature type="transmembrane region" description="Helical" evidence="11">
    <location>
        <begin position="682"/>
        <end position="700"/>
    </location>
</feature>
<evidence type="ECO:0000256" key="7">
    <source>
        <dbReference type="ARBA" id="ARBA00022989"/>
    </source>
</evidence>
<comment type="subcellular location">
    <subcellularLocation>
        <location evidence="2">Cell membrane</location>
    </subcellularLocation>
    <subcellularLocation>
        <location evidence="1">Membrane</location>
        <topology evidence="1">Multi-pass membrane protein</topology>
    </subcellularLocation>
</comment>
<feature type="compositionally biased region" description="Polar residues" evidence="12">
    <location>
        <begin position="320"/>
        <end position="332"/>
    </location>
</feature>
<feature type="transmembrane region" description="Helical" evidence="11">
    <location>
        <begin position="52"/>
        <end position="72"/>
    </location>
</feature>
<dbReference type="Proteomes" id="UP000515160">
    <property type="component" value="Chromosome 3"/>
</dbReference>
<evidence type="ECO:0000313" key="14">
    <source>
        <dbReference type="RefSeq" id="XP_034108776.1"/>
    </source>
</evidence>
<dbReference type="InterPro" id="IPR036719">
    <property type="entry name" value="Neuro-gated_channel_TM_sf"/>
</dbReference>
<reference evidence="14" key="1">
    <citation type="submission" date="2025-08" db="UniProtKB">
        <authorList>
            <consortium name="RefSeq"/>
        </authorList>
    </citation>
    <scope>IDENTIFICATION</scope>
    <source>
        <strain evidence="14">15112-1751.03</strain>
        <tissue evidence="14">Whole Adult</tissue>
    </source>
</reference>
<accession>A0A6P8WYD1</accession>
<name>A0A6P8WYD1_DROAB</name>
<dbReference type="CDD" id="cd19049">
    <property type="entry name" value="LGIC_TM_anion"/>
    <property type="match status" value="1"/>
</dbReference>
<dbReference type="FunFam" id="2.70.170.10:FF:000043">
    <property type="entry name" value="Gamma-aminobutyric acid receptor alpha-like"/>
    <property type="match status" value="1"/>
</dbReference>
<evidence type="ECO:0000256" key="12">
    <source>
        <dbReference type="SAM" id="MobiDB-lite"/>
    </source>
</evidence>
<dbReference type="GO" id="GO:0004888">
    <property type="term" value="F:transmembrane signaling receptor activity"/>
    <property type="evidence" value="ECO:0007669"/>
    <property type="project" value="InterPro"/>
</dbReference>